<sequence>MDKNKIIKSVAGGLRRMDTKPDYFLFCGEDEWCWDEEKILEIPVLHSYCVRNTMTDADVPFIPLWNVEKDHMMDRADFNRGYEENC</sequence>
<name>A0A6H1ZSG0_9ZZZZ</name>
<proteinExistence type="predicted"/>
<reference evidence="1" key="1">
    <citation type="submission" date="2020-03" db="EMBL/GenBank/DDBJ databases">
        <title>The deep terrestrial virosphere.</title>
        <authorList>
            <person name="Holmfeldt K."/>
            <person name="Nilsson E."/>
            <person name="Simone D."/>
            <person name="Lopez-Fernandez M."/>
            <person name="Wu X."/>
            <person name="de Brujin I."/>
            <person name="Lundin D."/>
            <person name="Andersson A."/>
            <person name="Bertilsson S."/>
            <person name="Dopson M."/>
        </authorList>
    </citation>
    <scope>NUCLEOTIDE SEQUENCE</scope>
    <source>
        <strain evidence="1">TM448A01641</strain>
    </source>
</reference>
<dbReference type="EMBL" id="MT144181">
    <property type="protein sequence ID" value="QJA50215.1"/>
    <property type="molecule type" value="Genomic_DNA"/>
</dbReference>
<accession>A0A6H1ZSG0</accession>
<organism evidence="1">
    <name type="scientific">viral metagenome</name>
    <dbReference type="NCBI Taxonomy" id="1070528"/>
    <lineage>
        <taxon>unclassified sequences</taxon>
        <taxon>metagenomes</taxon>
        <taxon>organismal metagenomes</taxon>
    </lineage>
</organism>
<evidence type="ECO:0000313" key="1">
    <source>
        <dbReference type="EMBL" id="QJA50215.1"/>
    </source>
</evidence>
<dbReference type="AlphaFoldDB" id="A0A6H1ZSG0"/>
<gene>
    <name evidence="1" type="ORF">TM448A01641_0011</name>
</gene>
<protein>
    <submittedName>
        <fullName evidence="1">Uncharacterized protein</fullName>
    </submittedName>
</protein>